<gene>
    <name evidence="8" type="ORF">EZ313_17030</name>
</gene>
<keyword evidence="3" id="KW-0472">Membrane</keyword>
<dbReference type="GO" id="GO:0005524">
    <property type="term" value="F:ATP binding"/>
    <property type="evidence" value="ECO:0007669"/>
    <property type="project" value="UniProtKB-KW"/>
</dbReference>
<dbReference type="PANTHER" id="PTHR43820">
    <property type="entry name" value="HIGH-AFFINITY BRANCHED-CHAIN AMINO ACID TRANSPORT ATP-BINDING PROTEIN LIVF"/>
    <property type="match status" value="1"/>
</dbReference>
<reference evidence="8 9" key="1">
    <citation type="submission" date="2019-03" db="EMBL/GenBank/DDBJ databases">
        <title>Ramlibacter henchirensis DSM 14656, whole genome shotgun sequence.</title>
        <authorList>
            <person name="Zhang X."/>
            <person name="Feng G."/>
            <person name="Zhu H."/>
        </authorList>
    </citation>
    <scope>NUCLEOTIDE SEQUENCE [LARGE SCALE GENOMIC DNA]</scope>
    <source>
        <strain evidence="8 9">DSM 14656</strain>
    </source>
</reference>
<evidence type="ECO:0000313" key="8">
    <source>
        <dbReference type="EMBL" id="TFZ02932.1"/>
    </source>
</evidence>
<evidence type="ECO:0000256" key="1">
    <source>
        <dbReference type="ARBA" id="ARBA00005417"/>
    </source>
</evidence>
<dbReference type="InterPro" id="IPR027417">
    <property type="entry name" value="P-loop_NTPase"/>
</dbReference>
<evidence type="ECO:0000256" key="2">
    <source>
        <dbReference type="ARBA" id="ARBA00022448"/>
    </source>
</evidence>
<evidence type="ECO:0000259" key="7">
    <source>
        <dbReference type="PROSITE" id="PS50893"/>
    </source>
</evidence>
<protein>
    <submittedName>
        <fullName evidence="8">ABC transporter ATP-binding protein</fullName>
    </submittedName>
</protein>
<dbReference type="EMBL" id="SMLM01000002">
    <property type="protein sequence ID" value="TFZ02932.1"/>
    <property type="molecule type" value="Genomic_DNA"/>
</dbReference>
<dbReference type="InterPro" id="IPR003439">
    <property type="entry name" value="ABC_transporter-like_ATP-bd"/>
</dbReference>
<evidence type="ECO:0000313" key="9">
    <source>
        <dbReference type="Proteomes" id="UP000298180"/>
    </source>
</evidence>
<dbReference type="GO" id="GO:0016887">
    <property type="term" value="F:ATP hydrolysis activity"/>
    <property type="evidence" value="ECO:0007669"/>
    <property type="project" value="InterPro"/>
</dbReference>
<evidence type="ECO:0000256" key="3">
    <source>
        <dbReference type="ARBA" id="ARBA00022475"/>
    </source>
</evidence>
<feature type="domain" description="ABC transporter" evidence="7">
    <location>
        <begin position="5"/>
        <end position="233"/>
    </location>
</feature>
<keyword evidence="2" id="KW-0813">Transport</keyword>
<name>A0A4Z0BW47_9BURK</name>
<dbReference type="PANTHER" id="PTHR43820:SF4">
    <property type="entry name" value="HIGH-AFFINITY BRANCHED-CHAIN AMINO ACID TRANSPORT ATP-BINDING PROTEIN LIVF"/>
    <property type="match status" value="1"/>
</dbReference>
<dbReference type="InterPro" id="IPR052156">
    <property type="entry name" value="BCAA_Transport_ATP-bd_LivF"/>
</dbReference>
<dbReference type="SMART" id="SM00382">
    <property type="entry name" value="AAA"/>
    <property type="match status" value="1"/>
</dbReference>
<dbReference type="RefSeq" id="WP_135264457.1">
    <property type="nucleotide sequence ID" value="NZ_SMLM01000002.1"/>
</dbReference>
<keyword evidence="5 8" id="KW-0067">ATP-binding</keyword>
<dbReference type="Proteomes" id="UP000298180">
    <property type="component" value="Unassembled WGS sequence"/>
</dbReference>
<dbReference type="InterPro" id="IPR003593">
    <property type="entry name" value="AAA+_ATPase"/>
</dbReference>
<organism evidence="8 9">
    <name type="scientific">Ramlibacter henchirensis</name>
    <dbReference type="NCBI Taxonomy" id="204072"/>
    <lineage>
        <taxon>Bacteria</taxon>
        <taxon>Pseudomonadati</taxon>
        <taxon>Pseudomonadota</taxon>
        <taxon>Betaproteobacteria</taxon>
        <taxon>Burkholderiales</taxon>
        <taxon>Comamonadaceae</taxon>
        <taxon>Ramlibacter</taxon>
    </lineage>
</organism>
<keyword evidence="3" id="KW-1003">Cell membrane</keyword>
<dbReference type="PROSITE" id="PS50893">
    <property type="entry name" value="ABC_TRANSPORTER_2"/>
    <property type="match status" value="1"/>
</dbReference>
<dbReference type="AlphaFoldDB" id="A0A4Z0BW47"/>
<dbReference type="GO" id="GO:0015807">
    <property type="term" value="P:L-amino acid transport"/>
    <property type="evidence" value="ECO:0007669"/>
    <property type="project" value="TreeGrafter"/>
</dbReference>
<dbReference type="GO" id="GO:0015658">
    <property type="term" value="F:branched-chain amino acid transmembrane transporter activity"/>
    <property type="evidence" value="ECO:0007669"/>
    <property type="project" value="TreeGrafter"/>
</dbReference>
<comment type="similarity">
    <text evidence="1">Belongs to the ABC transporter superfamily.</text>
</comment>
<sequence length="233" mass="25895">MKNILEVRDLHAWYGESHVLHGVDLQVAEGETVTLLGTNGAGKTTTLKSILGLVPKRAGHIHFEGVDLLRLPMHKMASLGLGFVPEDRGIFPGLSVRENLQLPPVHGRAAFTDEELFELFPNLREREHAEGTTLSGGEQQMLAIARPLRSGVRLLMLDEPTEGLAPLIVERIGHVLRILKSKGITILLVEQNFRFAERLADRFYVMQHGRIADSFDAAGLDARRQSLYKLLSL</sequence>
<evidence type="ECO:0000256" key="5">
    <source>
        <dbReference type="ARBA" id="ARBA00022840"/>
    </source>
</evidence>
<dbReference type="Gene3D" id="3.40.50.300">
    <property type="entry name" value="P-loop containing nucleotide triphosphate hydrolases"/>
    <property type="match status" value="1"/>
</dbReference>
<evidence type="ECO:0000256" key="4">
    <source>
        <dbReference type="ARBA" id="ARBA00022741"/>
    </source>
</evidence>
<evidence type="ECO:0000256" key="6">
    <source>
        <dbReference type="ARBA" id="ARBA00022970"/>
    </source>
</evidence>
<keyword evidence="6" id="KW-0029">Amino-acid transport</keyword>
<dbReference type="SUPFAM" id="SSF52540">
    <property type="entry name" value="P-loop containing nucleoside triphosphate hydrolases"/>
    <property type="match status" value="1"/>
</dbReference>
<keyword evidence="4" id="KW-0547">Nucleotide-binding</keyword>
<dbReference type="OrthoDB" id="9776369at2"/>
<comment type="caution">
    <text evidence="8">The sequence shown here is derived from an EMBL/GenBank/DDBJ whole genome shotgun (WGS) entry which is preliminary data.</text>
</comment>
<accession>A0A4Z0BW47</accession>
<dbReference type="CDD" id="cd03224">
    <property type="entry name" value="ABC_TM1139_LivF_branched"/>
    <property type="match status" value="1"/>
</dbReference>
<proteinExistence type="inferred from homology"/>
<keyword evidence="9" id="KW-1185">Reference proteome</keyword>
<dbReference type="Pfam" id="PF00005">
    <property type="entry name" value="ABC_tran"/>
    <property type="match status" value="1"/>
</dbReference>